<dbReference type="InterPro" id="IPR007484">
    <property type="entry name" value="Peptidase_M28"/>
</dbReference>
<dbReference type="PANTHER" id="PTHR12147">
    <property type="entry name" value="METALLOPEPTIDASE M28 FAMILY MEMBER"/>
    <property type="match status" value="1"/>
</dbReference>
<dbReference type="SUPFAM" id="SSF53187">
    <property type="entry name" value="Zn-dependent exopeptidases"/>
    <property type="match status" value="1"/>
</dbReference>
<organism evidence="6 7">
    <name type="scientific">Nezara viridula</name>
    <name type="common">Southern green stink bug</name>
    <name type="synonym">Cimex viridulus</name>
    <dbReference type="NCBI Taxonomy" id="85310"/>
    <lineage>
        <taxon>Eukaryota</taxon>
        <taxon>Metazoa</taxon>
        <taxon>Ecdysozoa</taxon>
        <taxon>Arthropoda</taxon>
        <taxon>Hexapoda</taxon>
        <taxon>Insecta</taxon>
        <taxon>Pterygota</taxon>
        <taxon>Neoptera</taxon>
        <taxon>Paraneoptera</taxon>
        <taxon>Hemiptera</taxon>
        <taxon>Heteroptera</taxon>
        <taxon>Panheteroptera</taxon>
        <taxon>Pentatomomorpha</taxon>
        <taxon>Pentatomoidea</taxon>
        <taxon>Pentatomidae</taxon>
        <taxon>Pentatominae</taxon>
        <taxon>Nezara</taxon>
    </lineage>
</organism>
<feature type="domain" description="Peptidase M28" evidence="5">
    <location>
        <begin position="61"/>
        <end position="162"/>
    </location>
</feature>
<accession>A0A9P0H3Z0</accession>
<dbReference type="Pfam" id="PF04389">
    <property type="entry name" value="Peptidase_M28"/>
    <property type="match status" value="1"/>
</dbReference>
<comment type="subcellular location">
    <subcellularLocation>
        <location evidence="2">Endoplasmic reticulum</location>
    </subcellularLocation>
</comment>
<feature type="region of interest" description="Disordered" evidence="4">
    <location>
        <begin position="163"/>
        <end position="208"/>
    </location>
</feature>
<keyword evidence="3" id="KW-0256">Endoplasmic reticulum</keyword>
<sequence length="208" mass="23323">MRFDFKTDNVLQDLKILASFGPKVTGSHANEYEAVNFLHNRIVDIKTNGGSANEISYDLQKGSHGFITEHKWAHEIKTFINLESCGAGGKETLFQAGPNHPWLIKTYGEAAKYPNGLVIAEEIFQSGLIPSDTDFRIFRDFGHIPEEDILKIAAKYGDLTWERDSGEERGTDTSEASRKDGTLRKKRNERTAAKAVSSQKSLDSFLRK</sequence>
<evidence type="ECO:0000313" key="7">
    <source>
        <dbReference type="Proteomes" id="UP001152798"/>
    </source>
</evidence>
<dbReference type="AlphaFoldDB" id="A0A9P0H3Z0"/>
<keyword evidence="7" id="KW-1185">Reference proteome</keyword>
<dbReference type="GO" id="GO:0006508">
    <property type="term" value="P:proteolysis"/>
    <property type="evidence" value="ECO:0007669"/>
    <property type="project" value="InterPro"/>
</dbReference>
<reference evidence="6" key="1">
    <citation type="submission" date="2022-01" db="EMBL/GenBank/DDBJ databases">
        <authorList>
            <person name="King R."/>
        </authorList>
    </citation>
    <scope>NUCLEOTIDE SEQUENCE</scope>
</reference>
<comment type="cofactor">
    <cofactor evidence="1">
        <name>Zn(2+)</name>
        <dbReference type="ChEBI" id="CHEBI:29105"/>
    </cofactor>
</comment>
<protein>
    <recommendedName>
        <fullName evidence="5">Peptidase M28 domain-containing protein</fullName>
    </recommendedName>
</protein>
<evidence type="ECO:0000256" key="2">
    <source>
        <dbReference type="ARBA" id="ARBA00004240"/>
    </source>
</evidence>
<dbReference type="InterPro" id="IPR045175">
    <property type="entry name" value="M28_fam"/>
</dbReference>
<dbReference type="GO" id="GO:0005783">
    <property type="term" value="C:endoplasmic reticulum"/>
    <property type="evidence" value="ECO:0007669"/>
    <property type="project" value="UniProtKB-SubCell"/>
</dbReference>
<evidence type="ECO:0000256" key="1">
    <source>
        <dbReference type="ARBA" id="ARBA00001947"/>
    </source>
</evidence>
<proteinExistence type="predicted"/>
<dbReference type="PANTHER" id="PTHR12147:SF22">
    <property type="entry name" value="ENDOPLASMIC RETICULUM METALLOPEPTIDASE 1"/>
    <property type="match status" value="1"/>
</dbReference>
<gene>
    <name evidence="6" type="ORF">NEZAVI_LOCUS4172</name>
</gene>
<dbReference type="Gene3D" id="3.40.630.10">
    <property type="entry name" value="Zn peptidases"/>
    <property type="match status" value="1"/>
</dbReference>
<evidence type="ECO:0000313" key="6">
    <source>
        <dbReference type="EMBL" id="CAH1393510.1"/>
    </source>
</evidence>
<dbReference type="EMBL" id="OV725078">
    <property type="protein sequence ID" value="CAH1393510.1"/>
    <property type="molecule type" value="Genomic_DNA"/>
</dbReference>
<evidence type="ECO:0000259" key="5">
    <source>
        <dbReference type="Pfam" id="PF04389"/>
    </source>
</evidence>
<evidence type="ECO:0000256" key="3">
    <source>
        <dbReference type="ARBA" id="ARBA00022824"/>
    </source>
</evidence>
<evidence type="ECO:0000256" key="4">
    <source>
        <dbReference type="SAM" id="MobiDB-lite"/>
    </source>
</evidence>
<dbReference type="OrthoDB" id="76293at2759"/>
<feature type="compositionally biased region" description="Basic and acidic residues" evidence="4">
    <location>
        <begin position="163"/>
        <end position="183"/>
    </location>
</feature>
<dbReference type="Proteomes" id="UP001152798">
    <property type="component" value="Chromosome 2"/>
</dbReference>
<dbReference type="GO" id="GO:0008235">
    <property type="term" value="F:metalloexopeptidase activity"/>
    <property type="evidence" value="ECO:0007669"/>
    <property type="project" value="InterPro"/>
</dbReference>
<name>A0A9P0H3Z0_NEZVI</name>